<dbReference type="Gene3D" id="3.40.50.2300">
    <property type="match status" value="1"/>
</dbReference>
<gene>
    <name evidence="10" type="ORF">DWU99_17120</name>
</gene>
<keyword evidence="4 7" id="KW-0238">DNA-binding</keyword>
<evidence type="ECO:0000256" key="6">
    <source>
        <dbReference type="PROSITE-ProRule" id="PRU00169"/>
    </source>
</evidence>
<dbReference type="Gene3D" id="6.10.250.690">
    <property type="match status" value="1"/>
</dbReference>
<dbReference type="Pfam" id="PF00072">
    <property type="entry name" value="Response_reg"/>
    <property type="match status" value="1"/>
</dbReference>
<dbReference type="GO" id="GO:0000156">
    <property type="term" value="F:phosphorelay response regulator activity"/>
    <property type="evidence" value="ECO:0007669"/>
    <property type="project" value="TreeGrafter"/>
</dbReference>
<dbReference type="SMART" id="SM00448">
    <property type="entry name" value="REC"/>
    <property type="match status" value="1"/>
</dbReference>
<dbReference type="OrthoDB" id="9802426at2"/>
<evidence type="ECO:0000259" key="8">
    <source>
        <dbReference type="PROSITE" id="PS50110"/>
    </source>
</evidence>
<evidence type="ECO:0000256" key="4">
    <source>
        <dbReference type="ARBA" id="ARBA00023125"/>
    </source>
</evidence>
<dbReference type="AlphaFoldDB" id="A0A370WZK6"/>
<dbReference type="EMBL" id="QRBF01000007">
    <property type="protein sequence ID" value="RDS81395.1"/>
    <property type="molecule type" value="Genomic_DNA"/>
</dbReference>
<evidence type="ECO:0000256" key="7">
    <source>
        <dbReference type="PROSITE-ProRule" id="PRU01091"/>
    </source>
</evidence>
<dbReference type="InterPro" id="IPR011006">
    <property type="entry name" value="CheY-like_superfamily"/>
</dbReference>
<keyword evidence="11" id="KW-1185">Reference proteome</keyword>
<feature type="domain" description="Response regulatory" evidence="8">
    <location>
        <begin position="2"/>
        <end position="116"/>
    </location>
</feature>
<feature type="modified residue" description="4-aspartylphosphate" evidence="6">
    <location>
        <position position="51"/>
    </location>
</feature>
<evidence type="ECO:0000256" key="1">
    <source>
        <dbReference type="ARBA" id="ARBA00022553"/>
    </source>
</evidence>
<evidence type="ECO:0000256" key="2">
    <source>
        <dbReference type="ARBA" id="ARBA00023012"/>
    </source>
</evidence>
<dbReference type="PANTHER" id="PTHR48111">
    <property type="entry name" value="REGULATOR OF RPOS"/>
    <property type="match status" value="1"/>
</dbReference>
<dbReference type="InterPro" id="IPR001867">
    <property type="entry name" value="OmpR/PhoB-type_DNA-bd"/>
</dbReference>
<dbReference type="Gene3D" id="1.10.10.10">
    <property type="entry name" value="Winged helix-like DNA-binding domain superfamily/Winged helix DNA-binding domain"/>
    <property type="match status" value="1"/>
</dbReference>
<dbReference type="InterPro" id="IPR001789">
    <property type="entry name" value="Sig_transdc_resp-reg_receiver"/>
</dbReference>
<evidence type="ECO:0000256" key="5">
    <source>
        <dbReference type="ARBA" id="ARBA00023163"/>
    </source>
</evidence>
<dbReference type="RefSeq" id="WP_115479300.1">
    <property type="nucleotide sequence ID" value="NZ_QRBF01000007.1"/>
</dbReference>
<keyword evidence="3" id="KW-0805">Transcription regulation</keyword>
<evidence type="ECO:0000259" key="9">
    <source>
        <dbReference type="PROSITE" id="PS51755"/>
    </source>
</evidence>
<proteinExistence type="predicted"/>
<protein>
    <submittedName>
        <fullName evidence="10">DNA-binding response regulator</fullName>
    </submittedName>
</protein>
<name>A0A370WZK6_9GAMM</name>
<feature type="domain" description="OmpR/PhoB-type" evidence="9">
    <location>
        <begin position="125"/>
        <end position="223"/>
    </location>
</feature>
<dbReference type="GO" id="GO:0000976">
    <property type="term" value="F:transcription cis-regulatory region binding"/>
    <property type="evidence" value="ECO:0007669"/>
    <property type="project" value="TreeGrafter"/>
</dbReference>
<evidence type="ECO:0000256" key="3">
    <source>
        <dbReference type="ARBA" id="ARBA00023015"/>
    </source>
</evidence>
<evidence type="ECO:0000313" key="11">
    <source>
        <dbReference type="Proteomes" id="UP000255334"/>
    </source>
</evidence>
<sequence length="225" mass="25112">MKILVVEDDIETAAYLRSSLSGPEQRVDCAADGSTGWRMATSGEYDLLVVDRMLPHTDGISLVRNLRASGKHMPVLMLSALGESDSRVEGLDAGADDYLGKPFALNELRARLGALARRPPMAEARTRLCVGDLHMDLISREVTRAQTPIELQPREFRLLEYLMMQAGKVVTRSMLLEHVWEFNFDPQTSLVETHISRLRAKIDRGYSVALLHTVRGTGYCLRASE</sequence>
<comment type="caution">
    <text evidence="10">The sequence shown here is derived from an EMBL/GenBank/DDBJ whole genome shotgun (WGS) entry which is preliminary data.</text>
</comment>
<dbReference type="InterPro" id="IPR039420">
    <property type="entry name" value="WalR-like"/>
</dbReference>
<dbReference type="Pfam" id="PF00486">
    <property type="entry name" value="Trans_reg_C"/>
    <property type="match status" value="1"/>
</dbReference>
<dbReference type="SUPFAM" id="SSF52172">
    <property type="entry name" value="CheY-like"/>
    <property type="match status" value="1"/>
</dbReference>
<dbReference type="Proteomes" id="UP000255334">
    <property type="component" value="Unassembled WGS sequence"/>
</dbReference>
<dbReference type="SMART" id="SM00862">
    <property type="entry name" value="Trans_reg_C"/>
    <property type="match status" value="1"/>
</dbReference>
<dbReference type="PROSITE" id="PS51755">
    <property type="entry name" value="OMPR_PHOB"/>
    <property type="match status" value="1"/>
</dbReference>
<reference evidence="10 11" key="1">
    <citation type="submission" date="2018-07" db="EMBL/GenBank/DDBJ databases">
        <title>Dyella monticola sp. nov. and Dyella psychrodurans sp. nov. isolated from monsoon evergreen broad-leaved forest soil of Dinghu Mountain, China.</title>
        <authorList>
            <person name="Gao Z."/>
            <person name="Qiu L."/>
        </authorList>
    </citation>
    <scope>NUCLEOTIDE SEQUENCE [LARGE SCALE GENOMIC DNA]</scope>
    <source>
        <strain evidence="10 11">4MSK11</strain>
    </source>
</reference>
<keyword evidence="2" id="KW-0902">Two-component regulatory system</keyword>
<keyword evidence="1 6" id="KW-0597">Phosphoprotein</keyword>
<organism evidence="10 11">
    <name type="scientific">Dyella psychrodurans</name>
    <dbReference type="NCBI Taxonomy" id="1927960"/>
    <lineage>
        <taxon>Bacteria</taxon>
        <taxon>Pseudomonadati</taxon>
        <taxon>Pseudomonadota</taxon>
        <taxon>Gammaproteobacteria</taxon>
        <taxon>Lysobacterales</taxon>
        <taxon>Rhodanobacteraceae</taxon>
        <taxon>Dyella</taxon>
    </lineage>
</organism>
<dbReference type="GO" id="GO:0032993">
    <property type="term" value="C:protein-DNA complex"/>
    <property type="evidence" value="ECO:0007669"/>
    <property type="project" value="TreeGrafter"/>
</dbReference>
<accession>A0A370WZK6</accession>
<dbReference type="PANTHER" id="PTHR48111:SF76">
    <property type="entry name" value="TWO-COMPONENT RESPONSE REGULATOR"/>
    <property type="match status" value="1"/>
</dbReference>
<evidence type="ECO:0000313" key="10">
    <source>
        <dbReference type="EMBL" id="RDS81395.1"/>
    </source>
</evidence>
<dbReference type="FunFam" id="1.10.10.10:FF:000005">
    <property type="entry name" value="Two-component system response regulator"/>
    <property type="match status" value="1"/>
</dbReference>
<dbReference type="GO" id="GO:0005829">
    <property type="term" value="C:cytosol"/>
    <property type="evidence" value="ECO:0007669"/>
    <property type="project" value="TreeGrafter"/>
</dbReference>
<keyword evidence="5" id="KW-0804">Transcription</keyword>
<dbReference type="CDD" id="cd00383">
    <property type="entry name" value="trans_reg_C"/>
    <property type="match status" value="1"/>
</dbReference>
<dbReference type="PROSITE" id="PS50110">
    <property type="entry name" value="RESPONSE_REGULATORY"/>
    <property type="match status" value="1"/>
</dbReference>
<dbReference type="GO" id="GO:0006355">
    <property type="term" value="P:regulation of DNA-templated transcription"/>
    <property type="evidence" value="ECO:0007669"/>
    <property type="project" value="InterPro"/>
</dbReference>
<dbReference type="InterPro" id="IPR036388">
    <property type="entry name" value="WH-like_DNA-bd_sf"/>
</dbReference>
<feature type="DNA-binding region" description="OmpR/PhoB-type" evidence="7">
    <location>
        <begin position="125"/>
        <end position="223"/>
    </location>
</feature>